<dbReference type="InterPro" id="IPR013780">
    <property type="entry name" value="Glyco_hydro_b"/>
</dbReference>
<gene>
    <name evidence="6" type="primary">glgX</name>
    <name evidence="6" type="ORF">NUH29_13175</name>
</gene>
<dbReference type="Gene3D" id="2.60.40.10">
    <property type="entry name" value="Immunoglobulins"/>
    <property type="match status" value="1"/>
</dbReference>
<evidence type="ECO:0000256" key="2">
    <source>
        <dbReference type="ARBA" id="ARBA00022801"/>
    </source>
</evidence>
<evidence type="ECO:0000313" key="7">
    <source>
        <dbReference type="Proteomes" id="UP001205337"/>
    </source>
</evidence>
<dbReference type="Pfam" id="PF00128">
    <property type="entry name" value="Alpha-amylase"/>
    <property type="match status" value="1"/>
</dbReference>
<feature type="region of interest" description="Disordered" evidence="4">
    <location>
        <begin position="456"/>
        <end position="481"/>
    </location>
</feature>
<organism evidence="6 7">
    <name type="scientific">Protaetiibacter mangrovi</name>
    <dbReference type="NCBI Taxonomy" id="2970926"/>
    <lineage>
        <taxon>Bacteria</taxon>
        <taxon>Bacillati</taxon>
        <taxon>Actinomycetota</taxon>
        <taxon>Actinomycetes</taxon>
        <taxon>Micrococcales</taxon>
        <taxon>Microbacteriaceae</taxon>
        <taxon>Protaetiibacter</taxon>
    </lineage>
</organism>
<accession>A0ABT1ZIG4</accession>
<feature type="domain" description="Glycosyl hydrolase family 13 catalytic" evidence="5">
    <location>
        <begin position="131"/>
        <end position="557"/>
    </location>
</feature>
<dbReference type="CDD" id="cd11326">
    <property type="entry name" value="AmyAc_Glg_debranch"/>
    <property type="match status" value="1"/>
</dbReference>
<dbReference type="InterPro" id="IPR001307">
    <property type="entry name" value="Thiosulphate_STrfase_CS"/>
</dbReference>
<proteinExistence type="inferred from homology"/>
<dbReference type="SUPFAM" id="SSF51011">
    <property type="entry name" value="Glycosyl hydrolase domain"/>
    <property type="match status" value="1"/>
</dbReference>
<dbReference type="Gene3D" id="3.20.20.80">
    <property type="entry name" value="Glycosidases"/>
    <property type="match status" value="1"/>
</dbReference>
<comment type="similarity">
    <text evidence="1">Belongs to the glycosyl hydrolase 13 family.</text>
</comment>
<dbReference type="InterPro" id="IPR014756">
    <property type="entry name" value="Ig_E-set"/>
</dbReference>
<dbReference type="InterPro" id="IPR006047">
    <property type="entry name" value="GH13_cat_dom"/>
</dbReference>
<dbReference type="SUPFAM" id="SSF51445">
    <property type="entry name" value="(Trans)glycosidases"/>
    <property type="match status" value="1"/>
</dbReference>
<comment type="caution">
    <text evidence="6">The sequence shown here is derived from an EMBL/GenBank/DDBJ whole genome shotgun (WGS) entry which is preliminary data.</text>
</comment>
<sequence length="681" mass="75512">MSPADPLRNLGVHLTSRGGEIRVWSASATSVELCIFDEKDSSWVAKRVPLTRGEGDVWSASTRSLTPGAPYALRVDGPDGPTHDFDVDRYLLDPYARGLTRTRDGAWRSYVQDDSFDWGGVAKPAIPLDHTVIYEAHTKGLTALNPELPEELRGTYAGLAHPSTIAYLTELGVTAVELLPVHQFVSEQRLTKMGLVNYWGYNTLNFFTPHAAYATRAAQVGGTGAVLREFKGMVKLLHAAGIEVILDVVYNHTAEEGRGGPTSSFRGIDNANYYRQTPDGQYIDTTGCGNTLDYELPAAQRLVLDSLRYWANEVQVDGFRFDLAATLGRGEGAEFTRDHPLLHAIIDDPALQGVKMIAEPWDVGMGGWQVGNFPGGWSEWNDGYRDRMRNFWLRDVAQARATGSASEGIGSLARRLAGSNHVFALERGPLASVNFVTAHDGFTAADLVAYDRKHNLGNGENNRDGSNDNKSFNHGVEGPTSDEEIQAIRRKAVRNLLGTLVLSAGIPMLTAGDEFGRTQRGNNNAYCHDSELTWLSWDRNEWQEDLFEVVKTLIRLRRENPALRPVRFGRWGETTPSASQMDWYNKDGETMTLEDWDSPEERTLQYLAASTPEFEEFNRILLVVHGLETDVTVTLPAHEGVERYTLLWDSGHDDISGIEGVHRPGEELAMSPTSMLLFRAD</sequence>
<name>A0ABT1ZIG4_9MICO</name>
<evidence type="ECO:0000256" key="3">
    <source>
        <dbReference type="ARBA" id="ARBA00023295"/>
    </source>
</evidence>
<evidence type="ECO:0000259" key="5">
    <source>
        <dbReference type="SMART" id="SM00642"/>
    </source>
</evidence>
<dbReference type="NCBIfam" id="TIGR02100">
    <property type="entry name" value="glgX_debranch"/>
    <property type="match status" value="1"/>
</dbReference>
<dbReference type="RefSeq" id="WP_258799675.1">
    <property type="nucleotide sequence ID" value="NZ_JANTHX010000008.1"/>
</dbReference>
<dbReference type="InterPro" id="IPR011837">
    <property type="entry name" value="Glycogen_debranch_GlgX"/>
</dbReference>
<evidence type="ECO:0000313" key="6">
    <source>
        <dbReference type="EMBL" id="MCS0500501.1"/>
    </source>
</evidence>
<dbReference type="CDD" id="cd02856">
    <property type="entry name" value="E_set_GDE_Isoamylase_N"/>
    <property type="match status" value="1"/>
</dbReference>
<keyword evidence="2" id="KW-0378">Hydrolase</keyword>
<dbReference type="PROSITE" id="PS00683">
    <property type="entry name" value="RHODANESE_2"/>
    <property type="match status" value="1"/>
</dbReference>
<dbReference type="InterPro" id="IPR017853">
    <property type="entry name" value="GH"/>
</dbReference>
<dbReference type="Proteomes" id="UP001205337">
    <property type="component" value="Unassembled WGS sequence"/>
</dbReference>
<dbReference type="EMBL" id="JANTHX010000008">
    <property type="protein sequence ID" value="MCS0500501.1"/>
    <property type="molecule type" value="Genomic_DNA"/>
</dbReference>
<evidence type="ECO:0000256" key="1">
    <source>
        <dbReference type="ARBA" id="ARBA00008061"/>
    </source>
</evidence>
<dbReference type="Pfam" id="PF02922">
    <property type="entry name" value="CBM_48"/>
    <property type="match status" value="1"/>
</dbReference>
<protein>
    <submittedName>
        <fullName evidence="6">Glycogen debranching protein GlgX</fullName>
    </submittedName>
</protein>
<keyword evidence="3" id="KW-0326">Glycosidase</keyword>
<dbReference type="InterPro" id="IPR044505">
    <property type="entry name" value="GlgX_Isoamylase_N_E_set"/>
</dbReference>
<dbReference type="PANTHER" id="PTHR43002">
    <property type="entry name" value="GLYCOGEN DEBRANCHING ENZYME"/>
    <property type="match status" value="1"/>
</dbReference>
<keyword evidence="7" id="KW-1185">Reference proteome</keyword>
<dbReference type="InterPro" id="IPR004193">
    <property type="entry name" value="Glyco_hydro_13_N"/>
</dbReference>
<evidence type="ECO:0000256" key="4">
    <source>
        <dbReference type="SAM" id="MobiDB-lite"/>
    </source>
</evidence>
<dbReference type="InterPro" id="IPR013783">
    <property type="entry name" value="Ig-like_fold"/>
</dbReference>
<dbReference type="SMART" id="SM00642">
    <property type="entry name" value="Aamy"/>
    <property type="match status" value="1"/>
</dbReference>
<dbReference type="Gene3D" id="2.60.40.1180">
    <property type="entry name" value="Golgi alpha-mannosidase II"/>
    <property type="match status" value="1"/>
</dbReference>
<dbReference type="SUPFAM" id="SSF81296">
    <property type="entry name" value="E set domains"/>
    <property type="match status" value="1"/>
</dbReference>
<reference evidence="6 7" key="1">
    <citation type="submission" date="2022-08" db="EMBL/GenBank/DDBJ databases">
        <authorList>
            <person name="Li F."/>
        </authorList>
    </citation>
    <scope>NUCLEOTIDE SEQUENCE [LARGE SCALE GENOMIC DNA]</scope>
    <source>
        <strain evidence="6 7">10F1B-8-1</strain>
    </source>
</reference>